<keyword evidence="4" id="KW-1185">Reference proteome</keyword>
<protein>
    <recommendedName>
        <fullName evidence="5">Alanine and proline rich membrane protein</fullName>
    </recommendedName>
</protein>
<feature type="compositionally biased region" description="Polar residues" evidence="1">
    <location>
        <begin position="1"/>
        <end position="14"/>
    </location>
</feature>
<dbReference type="EMBL" id="CP092488">
    <property type="protein sequence ID" value="UMB71036.1"/>
    <property type="molecule type" value="Genomic_DNA"/>
</dbReference>
<organism evidence="3 4">
    <name type="scientific">Mycobacterium paraterrae</name>
    <dbReference type="NCBI Taxonomy" id="577492"/>
    <lineage>
        <taxon>Bacteria</taxon>
        <taxon>Bacillati</taxon>
        <taxon>Actinomycetota</taxon>
        <taxon>Actinomycetes</taxon>
        <taxon>Mycobacteriales</taxon>
        <taxon>Mycobacteriaceae</taxon>
        <taxon>Mycobacterium</taxon>
    </lineage>
</organism>
<sequence length="199" mass="21035">MSETPSHEPSSASEDVTESVAAPTTAPATTTTTTSHAHAASPSKLPLWLAIAALVLAVLGVAGAAYSYFYPNESAAASGKYSDQQRNDAKKHICETFKIVDRAVVRNSHLKNPDNGGPIGALSVATAQRFAFYDGGAFLRDRVAAEPATPKDLADNASTLGTQLEELSIGYLAGAQDFAQDELRQNLDDKIKKIVDICK</sequence>
<evidence type="ECO:0000313" key="3">
    <source>
        <dbReference type="EMBL" id="UMB71036.1"/>
    </source>
</evidence>
<evidence type="ECO:0000256" key="2">
    <source>
        <dbReference type="SAM" id="Phobius"/>
    </source>
</evidence>
<name>A0ABY3VNQ3_9MYCO</name>
<evidence type="ECO:0000256" key="1">
    <source>
        <dbReference type="SAM" id="MobiDB-lite"/>
    </source>
</evidence>
<gene>
    <name evidence="3" type="ORF">MKK62_07085</name>
</gene>
<feature type="transmembrane region" description="Helical" evidence="2">
    <location>
        <begin position="47"/>
        <end position="70"/>
    </location>
</feature>
<dbReference type="RefSeq" id="WP_240262790.1">
    <property type="nucleotide sequence ID" value="NZ_CP092488.2"/>
</dbReference>
<keyword evidence="2" id="KW-0472">Membrane</keyword>
<evidence type="ECO:0008006" key="5">
    <source>
        <dbReference type="Google" id="ProtNLM"/>
    </source>
</evidence>
<feature type="region of interest" description="Disordered" evidence="1">
    <location>
        <begin position="1"/>
        <end position="37"/>
    </location>
</feature>
<keyword evidence="2" id="KW-1133">Transmembrane helix</keyword>
<accession>A0ABY3VNQ3</accession>
<evidence type="ECO:0000313" key="4">
    <source>
        <dbReference type="Proteomes" id="UP001055336"/>
    </source>
</evidence>
<proteinExistence type="predicted"/>
<feature type="compositionally biased region" description="Low complexity" evidence="1">
    <location>
        <begin position="21"/>
        <end position="37"/>
    </location>
</feature>
<dbReference type="Proteomes" id="UP001055336">
    <property type="component" value="Chromosome"/>
</dbReference>
<keyword evidence="2" id="KW-0812">Transmembrane</keyword>
<reference evidence="3" key="1">
    <citation type="submission" date="2022-08" db="EMBL/GenBank/DDBJ databases">
        <title>Whole genome sequencing of non-tuberculosis mycobacteria type-strains.</title>
        <authorList>
            <person name="Igarashi Y."/>
            <person name="Osugi A."/>
            <person name="Mitarai S."/>
        </authorList>
    </citation>
    <scope>NUCLEOTIDE SEQUENCE</scope>
    <source>
        <strain evidence="3">DSM 45127</strain>
    </source>
</reference>